<dbReference type="PANTHER" id="PTHR15440">
    <property type="entry name" value="XRP2 PROTEIN"/>
    <property type="match status" value="1"/>
</dbReference>
<keyword evidence="10" id="KW-0564">Palmitate</keyword>
<organism evidence="14 15">
    <name type="scientific">Tegillarca granosa</name>
    <name type="common">Malaysian cockle</name>
    <name type="synonym">Anadara granosa</name>
    <dbReference type="NCBI Taxonomy" id="220873"/>
    <lineage>
        <taxon>Eukaryota</taxon>
        <taxon>Metazoa</taxon>
        <taxon>Spiralia</taxon>
        <taxon>Lophotrochozoa</taxon>
        <taxon>Mollusca</taxon>
        <taxon>Bivalvia</taxon>
        <taxon>Autobranchia</taxon>
        <taxon>Pteriomorphia</taxon>
        <taxon>Arcoida</taxon>
        <taxon>Arcoidea</taxon>
        <taxon>Arcidae</taxon>
        <taxon>Tegillarca</taxon>
    </lineage>
</organism>
<dbReference type="InterPro" id="IPR016098">
    <property type="entry name" value="CAP/MinC_C"/>
</dbReference>
<evidence type="ECO:0000259" key="13">
    <source>
        <dbReference type="PROSITE" id="PS51329"/>
    </source>
</evidence>
<dbReference type="Gene3D" id="3.30.70.141">
    <property type="entry name" value="Nucleoside diphosphate kinase-like domain"/>
    <property type="match status" value="1"/>
</dbReference>
<comment type="caution">
    <text evidence="14">The sequence shown here is derived from an EMBL/GenBank/DDBJ whole genome shotgun (WGS) entry which is preliminary data.</text>
</comment>
<keyword evidence="8 12" id="KW-0342">GTP-binding</keyword>
<dbReference type="InterPro" id="IPR036223">
    <property type="entry name" value="CAP_C_sf"/>
</dbReference>
<dbReference type="SUPFAM" id="SSF54919">
    <property type="entry name" value="Nucleoside diphosphate kinase, NDK"/>
    <property type="match status" value="1"/>
</dbReference>
<evidence type="ECO:0000313" key="14">
    <source>
        <dbReference type="EMBL" id="KAJ8298779.1"/>
    </source>
</evidence>
<evidence type="ECO:0000256" key="11">
    <source>
        <dbReference type="ARBA" id="ARBA00023288"/>
    </source>
</evidence>
<dbReference type="EMBL" id="JARBDR010000921">
    <property type="protein sequence ID" value="KAJ8298779.1"/>
    <property type="molecule type" value="Genomic_DNA"/>
</dbReference>
<dbReference type="InterPro" id="IPR012945">
    <property type="entry name" value="Tubulin-bd_cofactor_C_dom"/>
</dbReference>
<evidence type="ECO:0000256" key="7">
    <source>
        <dbReference type="ARBA" id="ARBA00022741"/>
    </source>
</evidence>
<dbReference type="InterPro" id="IPR006599">
    <property type="entry name" value="CARP_motif"/>
</dbReference>
<evidence type="ECO:0000256" key="8">
    <source>
        <dbReference type="ARBA" id="ARBA00023134"/>
    </source>
</evidence>
<evidence type="ECO:0000313" key="15">
    <source>
        <dbReference type="Proteomes" id="UP001217089"/>
    </source>
</evidence>
<evidence type="ECO:0000256" key="12">
    <source>
        <dbReference type="PIRNR" id="PIRNR037947"/>
    </source>
</evidence>
<keyword evidence="7 12" id="KW-0547">Nucleotide-binding</keyword>
<comment type="subcellular location">
    <subcellularLocation>
        <location evidence="1">Cell membrane</location>
        <topology evidence="1">Lipid-anchor</topology>
        <orientation evidence="1">Cytoplasmic side</orientation>
    </subcellularLocation>
</comment>
<gene>
    <name evidence="14" type="ORF">KUTeg_022839</name>
</gene>
<comment type="similarity">
    <text evidence="2 12">Belongs to the TBCC family.</text>
</comment>
<evidence type="ECO:0000256" key="1">
    <source>
        <dbReference type="ARBA" id="ARBA00004342"/>
    </source>
</evidence>
<proteinExistence type="inferred from homology"/>
<keyword evidence="15" id="KW-1185">Reference proteome</keyword>
<evidence type="ECO:0000256" key="10">
    <source>
        <dbReference type="ARBA" id="ARBA00023139"/>
    </source>
</evidence>
<protein>
    <recommendedName>
        <fullName evidence="3 12">Protein XRP2</fullName>
    </recommendedName>
</protein>
<keyword evidence="6" id="KW-0519">Myristate</keyword>
<accession>A0ABQ9E0E0</accession>
<sequence>MIMGCLFAKLGIFRTHQELEEEPPKQYSWDKRRKEVNIQDFMLDGHKDATIGRMPGEVNGQQFMIQNCENCNIYIYDHINTISVDDCVNCNIFLGPIKTSVFIRDCKNCNFVLACQQFRTRDCNKLDVFLFCGTQPIIESTSGVRLACYQYYYPQLADQFQQAGLSIYNNTWSTVHDFTQDPDVTHFSLLPEDAKVEDFVPRPLAEQFASLDISTEPSKSVIPLTHGTRRKTSDESCLLVFFNDGVSFDRVQSFLQTFKTEHPECVLVQTKEVIMQPADAQRVFGTDSYAMVVQQGPVIGLEINGDGCIQHCQEVMVNLMKGTTGLVFVSQSVESAAKQLDDFYNFAELMMSI</sequence>
<dbReference type="Pfam" id="PF07986">
    <property type="entry name" value="TBCC"/>
    <property type="match status" value="1"/>
</dbReference>
<keyword evidence="9" id="KW-0472">Membrane</keyword>
<keyword evidence="11" id="KW-0449">Lipoprotein</keyword>
<keyword evidence="4 12" id="KW-0343">GTPase activation</keyword>
<dbReference type="InterPro" id="IPR036850">
    <property type="entry name" value="NDK-like_dom_sf"/>
</dbReference>
<name>A0ABQ9E0E0_TEGGR</name>
<dbReference type="SUPFAM" id="SSF69340">
    <property type="entry name" value="C-terminal domain of adenylylcyclase associated protein"/>
    <property type="match status" value="1"/>
</dbReference>
<dbReference type="Proteomes" id="UP001217089">
    <property type="component" value="Unassembled WGS sequence"/>
</dbReference>
<comment type="function">
    <text evidence="12">Acts as a GTPase-activating protein (GAP) for tubulin in concert with tubulin-specific chaperone C, but does not enhance tubulin heterodimerization.</text>
</comment>
<evidence type="ECO:0000256" key="5">
    <source>
        <dbReference type="ARBA" id="ARBA00022475"/>
    </source>
</evidence>
<feature type="domain" description="C-CAP/cofactor C-like" evidence="13">
    <location>
        <begin position="23"/>
        <end position="180"/>
    </location>
</feature>
<dbReference type="PIRSF" id="PIRSF037947">
    <property type="entry name" value="Protein_XRP2"/>
    <property type="match status" value="1"/>
</dbReference>
<dbReference type="PROSITE" id="PS51329">
    <property type="entry name" value="C_CAP_COFACTOR_C"/>
    <property type="match status" value="1"/>
</dbReference>
<evidence type="ECO:0000256" key="2">
    <source>
        <dbReference type="ARBA" id="ARBA00008848"/>
    </source>
</evidence>
<dbReference type="SMART" id="SM00673">
    <property type="entry name" value="CARP"/>
    <property type="match status" value="2"/>
</dbReference>
<dbReference type="InterPro" id="IPR039093">
    <property type="entry name" value="XRP2"/>
</dbReference>
<keyword evidence="5" id="KW-1003">Cell membrane</keyword>
<evidence type="ECO:0000256" key="9">
    <source>
        <dbReference type="ARBA" id="ARBA00023136"/>
    </source>
</evidence>
<dbReference type="InterPro" id="IPR017901">
    <property type="entry name" value="C-CAP_CF_C-like"/>
</dbReference>
<evidence type="ECO:0000256" key="4">
    <source>
        <dbReference type="ARBA" id="ARBA00022468"/>
    </source>
</evidence>
<reference evidence="14 15" key="1">
    <citation type="submission" date="2022-12" db="EMBL/GenBank/DDBJ databases">
        <title>Chromosome-level genome of Tegillarca granosa.</title>
        <authorList>
            <person name="Kim J."/>
        </authorList>
    </citation>
    <scope>NUCLEOTIDE SEQUENCE [LARGE SCALE GENOMIC DNA]</scope>
    <source>
        <strain evidence="14">Teg-2019</strain>
        <tissue evidence="14">Adductor muscle</tissue>
    </source>
</reference>
<dbReference type="Gene3D" id="2.160.20.70">
    <property type="match status" value="1"/>
</dbReference>
<evidence type="ECO:0000256" key="6">
    <source>
        <dbReference type="ARBA" id="ARBA00022707"/>
    </source>
</evidence>
<evidence type="ECO:0000256" key="3">
    <source>
        <dbReference type="ARBA" id="ARBA00015771"/>
    </source>
</evidence>
<dbReference type="PANTHER" id="PTHR15440:SF0">
    <property type="entry name" value="PROTEIN XRP2"/>
    <property type="match status" value="1"/>
</dbReference>